<evidence type="ECO:0000313" key="6">
    <source>
        <dbReference type="Proteomes" id="UP001273209"/>
    </source>
</evidence>
<evidence type="ECO:0000259" key="4">
    <source>
        <dbReference type="PROSITE" id="PS50102"/>
    </source>
</evidence>
<dbReference type="InterPro" id="IPR034772">
    <property type="entry name" value="CPSF6/7"/>
</dbReference>
<feature type="region of interest" description="Disordered" evidence="3">
    <location>
        <begin position="597"/>
        <end position="634"/>
    </location>
</feature>
<dbReference type="EMBL" id="JAWRVG010000011">
    <property type="protein sequence ID" value="KAK4077392.1"/>
    <property type="molecule type" value="Genomic_DNA"/>
</dbReference>
<dbReference type="GO" id="GO:0005634">
    <property type="term" value="C:nucleus"/>
    <property type="evidence" value="ECO:0007669"/>
    <property type="project" value="UniProtKB-SubCell"/>
</dbReference>
<dbReference type="SMART" id="SM00360">
    <property type="entry name" value="RRM"/>
    <property type="match status" value="1"/>
</dbReference>
<reference evidence="5" key="1">
    <citation type="submission" date="2023-11" db="EMBL/GenBank/DDBJ databases">
        <title>The genome sequences of three competitors of mushroom-forming fungi.</title>
        <authorList>
            <person name="Beijen E."/>
            <person name="Ohm R.A."/>
        </authorList>
    </citation>
    <scope>NUCLEOTIDE SEQUENCE</scope>
    <source>
        <strain evidence="5">CBS 100526</strain>
    </source>
</reference>
<dbReference type="CDD" id="cd12372">
    <property type="entry name" value="RRM_CFIm68_CFIm59"/>
    <property type="match status" value="1"/>
</dbReference>
<feature type="compositionally biased region" description="Basic and acidic residues" evidence="3">
    <location>
        <begin position="55"/>
        <end position="123"/>
    </location>
</feature>
<evidence type="ECO:0000256" key="3">
    <source>
        <dbReference type="SAM" id="MobiDB-lite"/>
    </source>
</evidence>
<gene>
    <name evidence="5" type="ORF">Triagg1_3724</name>
</gene>
<keyword evidence="6" id="KW-1185">Reference proteome</keyword>
<feature type="compositionally biased region" description="Basic and acidic residues" evidence="3">
    <location>
        <begin position="456"/>
        <end position="470"/>
    </location>
</feature>
<feature type="compositionally biased region" description="Acidic residues" evidence="3">
    <location>
        <begin position="35"/>
        <end position="53"/>
    </location>
</feature>
<accession>A0AAE1IGY6</accession>
<dbReference type="InterPro" id="IPR012677">
    <property type="entry name" value="Nucleotide-bd_a/b_plait_sf"/>
</dbReference>
<evidence type="ECO:0000256" key="1">
    <source>
        <dbReference type="ARBA" id="ARBA00006265"/>
    </source>
</evidence>
<feature type="compositionally biased region" description="Acidic residues" evidence="3">
    <location>
        <begin position="376"/>
        <end position="387"/>
    </location>
</feature>
<feature type="region of interest" description="Disordered" evidence="3">
    <location>
        <begin position="360"/>
        <end position="418"/>
    </location>
</feature>
<keyword evidence="2" id="KW-0694">RNA-binding</keyword>
<dbReference type="SUPFAM" id="SSF54928">
    <property type="entry name" value="RNA-binding domain, RBD"/>
    <property type="match status" value="1"/>
</dbReference>
<dbReference type="PROSITE" id="PS50102">
    <property type="entry name" value="RRM"/>
    <property type="match status" value="1"/>
</dbReference>
<feature type="compositionally biased region" description="Gly residues" evidence="3">
    <location>
        <begin position="599"/>
        <end position="620"/>
    </location>
</feature>
<dbReference type="Proteomes" id="UP001273209">
    <property type="component" value="Unassembled WGS sequence"/>
</dbReference>
<proteinExistence type="inferred from homology"/>
<dbReference type="Pfam" id="PF00076">
    <property type="entry name" value="RRM_1"/>
    <property type="match status" value="1"/>
</dbReference>
<dbReference type="InterPro" id="IPR035979">
    <property type="entry name" value="RBD_domain_sf"/>
</dbReference>
<dbReference type="GeneID" id="87917953"/>
<feature type="region of interest" description="Disordered" evidence="3">
    <location>
        <begin position="229"/>
        <end position="251"/>
    </location>
</feature>
<dbReference type="GO" id="GO:0006397">
    <property type="term" value="P:mRNA processing"/>
    <property type="evidence" value="ECO:0007669"/>
    <property type="project" value="UniProtKB-KW"/>
</dbReference>
<dbReference type="InterPro" id="IPR000504">
    <property type="entry name" value="RRM_dom"/>
</dbReference>
<feature type="domain" description="RRM" evidence="4">
    <location>
        <begin position="129"/>
        <end position="215"/>
    </location>
</feature>
<dbReference type="RefSeq" id="XP_062757227.1">
    <property type="nucleotide sequence ID" value="XM_062898048.1"/>
</dbReference>
<feature type="region of interest" description="Disordered" evidence="3">
    <location>
        <begin position="35"/>
        <end position="124"/>
    </location>
</feature>
<feature type="compositionally biased region" description="Low complexity" evidence="3">
    <location>
        <begin position="388"/>
        <end position="418"/>
    </location>
</feature>
<feature type="compositionally biased region" description="Low complexity" evidence="3">
    <location>
        <begin position="471"/>
        <end position="497"/>
    </location>
</feature>
<dbReference type="PANTHER" id="PTHR23204">
    <property type="entry name" value="CLEAVAGE AND POLYADENYLATION SPECIFIC FACTOR"/>
    <property type="match status" value="1"/>
</dbReference>
<sequence>MPGGIALSSASEYNHEKLHVTVRVDELLPTYETAEMGDPDFDIDFYGDTDGDANDQPRQDERRHSGGHSRDDYDYHSRDHRRDDEHEDDRRYDSGRSDDAEEAPHHHGVKRKSEEQDHNDRPVDSGATAAIMISELSWWMTDDDIRGWLRKAGCERDIKELTFSEHKVNGKSKGQAYIEFHTRQASTAAKRHIDTVAMDSVQPGQKRMTISYWNPGVNPFRTLPKDAPARVKEQPRAAPSGSYNERGNYGGFRGRGGMGGSRGGMNPNFNRNYGGNMGYNNNNNNMGGGGGGGGYNGPMGGGPGGGGSHYVFGGRSNPGGNMRGGQNMIRGRGGGGGGMMGMNMGGMGMGMPGNMGMGMMGNGMPALPDVDMANQEPEEPEGPEGPEEQPTQEPQLQEPQPQESQLQEQQLQEQQLQEQQLQEAHEVAQYLVKLKESVQEEDVDAEGSSILEESYDDKGKEVKEGAETKEQPQQVHQEPQVPQEQNPQVSSGQVADASSAASAAAASSSASQLQQQYQQYYRAAAAAAGGQDPRLLWGCAIHGTRGLRCMACDIEYWRHYLFFVSGYRYHGRVPPPPIPIFPMPLHRPSFQGMPPNFPGGFGFGQQGGGGGGGGGGGNDGNWGNPHGAKRPRPE</sequence>
<comment type="similarity">
    <text evidence="1">Belongs to the RRM CPSF6/7 family.</text>
</comment>
<evidence type="ECO:0000313" key="5">
    <source>
        <dbReference type="EMBL" id="KAK4077392.1"/>
    </source>
</evidence>
<dbReference type="Gene3D" id="3.30.70.330">
    <property type="match status" value="1"/>
</dbReference>
<comment type="caution">
    <text evidence="5">The sequence shown here is derived from an EMBL/GenBank/DDBJ whole genome shotgun (WGS) entry which is preliminary data.</text>
</comment>
<feature type="region of interest" description="Disordered" evidence="3">
    <location>
        <begin position="307"/>
        <end position="336"/>
    </location>
</feature>
<dbReference type="GO" id="GO:0003723">
    <property type="term" value="F:RNA binding"/>
    <property type="evidence" value="ECO:0007669"/>
    <property type="project" value="UniProtKB-UniRule"/>
</dbReference>
<dbReference type="AlphaFoldDB" id="A0AAE1IGY6"/>
<name>A0AAE1IGY6_9HYPO</name>
<evidence type="ECO:0000256" key="2">
    <source>
        <dbReference type="PROSITE-ProRule" id="PRU00176"/>
    </source>
</evidence>
<feature type="region of interest" description="Disordered" evidence="3">
    <location>
        <begin position="439"/>
        <end position="497"/>
    </location>
</feature>
<protein>
    <recommendedName>
        <fullName evidence="4">RRM domain-containing protein</fullName>
    </recommendedName>
</protein>
<organism evidence="5 6">
    <name type="scientific">Trichoderma aggressivum f. europaeum</name>
    <dbReference type="NCBI Taxonomy" id="173218"/>
    <lineage>
        <taxon>Eukaryota</taxon>
        <taxon>Fungi</taxon>
        <taxon>Dikarya</taxon>
        <taxon>Ascomycota</taxon>
        <taxon>Pezizomycotina</taxon>
        <taxon>Sordariomycetes</taxon>
        <taxon>Hypocreomycetidae</taxon>
        <taxon>Hypocreales</taxon>
        <taxon>Hypocreaceae</taxon>
        <taxon>Trichoderma</taxon>
    </lineage>
</organism>